<proteinExistence type="predicted"/>
<evidence type="ECO:0000313" key="5">
    <source>
        <dbReference type="Proteomes" id="UP000596977"/>
    </source>
</evidence>
<gene>
    <name evidence="4" type="ORF">GCM10011499_31030</name>
</gene>
<keyword evidence="1" id="KW-0732">Signal</keyword>
<evidence type="ECO:0000256" key="1">
    <source>
        <dbReference type="SAM" id="SignalP"/>
    </source>
</evidence>
<feature type="signal peptide" evidence="1">
    <location>
        <begin position="1"/>
        <end position="34"/>
    </location>
</feature>
<evidence type="ECO:0008006" key="6">
    <source>
        <dbReference type="Google" id="ProtNLM"/>
    </source>
</evidence>
<dbReference type="AlphaFoldDB" id="A0A916RLT1"/>
<dbReference type="PANTHER" id="PTHR30163">
    <property type="entry name" value="MEMBRANE-BOUND LYTIC MUREIN TRANSGLYCOSYLASE B"/>
    <property type="match status" value="1"/>
</dbReference>
<dbReference type="Pfam" id="PF13406">
    <property type="entry name" value="SLT_2"/>
    <property type="match status" value="1"/>
</dbReference>
<dbReference type="InterPro" id="IPR031304">
    <property type="entry name" value="SLT_2"/>
</dbReference>
<dbReference type="Pfam" id="PF01471">
    <property type="entry name" value="PG_binding_1"/>
    <property type="match status" value="1"/>
</dbReference>
<feature type="domain" description="Peptidoglycan binding-like" evidence="2">
    <location>
        <begin position="357"/>
        <end position="409"/>
    </location>
</feature>
<dbReference type="InterPro" id="IPR011970">
    <property type="entry name" value="MltB_2"/>
</dbReference>
<comment type="caution">
    <text evidence="4">The sequence shown here is derived from an EMBL/GenBank/DDBJ whole genome shotgun (WGS) entry which is preliminary data.</text>
</comment>
<dbReference type="Proteomes" id="UP000596977">
    <property type="component" value="Unassembled WGS sequence"/>
</dbReference>
<dbReference type="RefSeq" id="WP_127073798.1">
    <property type="nucleotide sequence ID" value="NZ_BMKB01000005.1"/>
</dbReference>
<dbReference type="SUPFAM" id="SSF53955">
    <property type="entry name" value="Lysozyme-like"/>
    <property type="match status" value="1"/>
</dbReference>
<protein>
    <recommendedName>
        <fullName evidence="6">Lytic murein transglycosylase</fullName>
    </recommendedName>
</protein>
<reference evidence="4 5" key="1">
    <citation type="journal article" date="2014" name="Int. J. Syst. Evol. Microbiol.">
        <title>Complete genome sequence of Corynebacterium casei LMG S-19264T (=DSM 44701T), isolated from a smear-ripened cheese.</title>
        <authorList>
            <consortium name="US DOE Joint Genome Institute (JGI-PGF)"/>
            <person name="Walter F."/>
            <person name="Albersmeier A."/>
            <person name="Kalinowski J."/>
            <person name="Ruckert C."/>
        </authorList>
    </citation>
    <scope>NUCLEOTIDE SEQUENCE [LARGE SCALE GENOMIC DNA]</scope>
    <source>
        <strain evidence="4 5">CGMCC 1.15896</strain>
    </source>
</reference>
<dbReference type="Gene3D" id="1.10.101.10">
    <property type="entry name" value="PGBD-like superfamily/PGBD"/>
    <property type="match status" value="1"/>
</dbReference>
<dbReference type="InterPro" id="IPR043426">
    <property type="entry name" value="MltB-like"/>
</dbReference>
<dbReference type="InterPro" id="IPR036365">
    <property type="entry name" value="PGBD-like_sf"/>
</dbReference>
<dbReference type="InterPro" id="IPR002477">
    <property type="entry name" value="Peptidoglycan-bd-like"/>
</dbReference>
<dbReference type="OrthoDB" id="9808544at2"/>
<accession>A0A916RLT1</accession>
<feature type="chain" id="PRO_5037018683" description="Lytic murein transglycosylase" evidence="1">
    <location>
        <begin position="35"/>
        <end position="418"/>
    </location>
</feature>
<dbReference type="InterPro" id="IPR036366">
    <property type="entry name" value="PGBDSf"/>
</dbReference>
<evidence type="ECO:0000259" key="2">
    <source>
        <dbReference type="Pfam" id="PF01471"/>
    </source>
</evidence>
<sequence length="418" mass="45266">MGTLSQYPKRQARGLKSIIFALALVLSGAAPAFAQPIESFDAFKTRFETVAVSHGIGLDFYRAVMGPVRQDESIARLISGQPEFATPIWDYLDQRVTASRISRGQQVYRQNRALFEQIGAAYGVDPYLLAAIWGVETDYGAALSNSAMIKPVIASLASLAHQRRGRVAEDEAELLAALTILQRSGMASDQLVGSWAGALGHLQLIPTAYLQYGRDGDGNGTIDVHGSLADALASSAAYLRGLGYQPGLDWGFEVEVPDGFDYLLADREQMRPIRFFAERGVTRVAGRQFGNPDTEVFLYVPAGKDGPKFLATANFLAIKGYNFSDSYVLSVGHLTDRLKGSGPIVASWPRQTRFPNRAERIEIQTLLTQLGHYGGAIDGMVGPITQSAYARFQAQAGHVADGFITANSLTLLRAQAGQ</sequence>
<dbReference type="Gene3D" id="1.10.8.350">
    <property type="entry name" value="Bacterial muramidase"/>
    <property type="match status" value="1"/>
</dbReference>
<dbReference type="GO" id="GO:0008933">
    <property type="term" value="F:peptidoglycan lytic transglycosylase activity"/>
    <property type="evidence" value="ECO:0007669"/>
    <property type="project" value="TreeGrafter"/>
</dbReference>
<dbReference type="NCBIfam" id="TIGR02283">
    <property type="entry name" value="MltB_2"/>
    <property type="match status" value="1"/>
</dbReference>
<organism evidence="4 5">
    <name type="scientific">Pelagibacterium lentulum</name>
    <dbReference type="NCBI Taxonomy" id="2029865"/>
    <lineage>
        <taxon>Bacteria</taxon>
        <taxon>Pseudomonadati</taxon>
        <taxon>Pseudomonadota</taxon>
        <taxon>Alphaproteobacteria</taxon>
        <taxon>Hyphomicrobiales</taxon>
        <taxon>Devosiaceae</taxon>
        <taxon>Pelagibacterium</taxon>
    </lineage>
</organism>
<dbReference type="InterPro" id="IPR023346">
    <property type="entry name" value="Lysozyme-like_dom_sf"/>
</dbReference>
<feature type="domain" description="Transglycosylase SLT" evidence="3">
    <location>
        <begin position="40"/>
        <end position="336"/>
    </location>
</feature>
<name>A0A916RLT1_9HYPH</name>
<dbReference type="SUPFAM" id="SSF47090">
    <property type="entry name" value="PGBD-like"/>
    <property type="match status" value="1"/>
</dbReference>
<dbReference type="EMBL" id="BMKB01000005">
    <property type="protein sequence ID" value="GGA58682.1"/>
    <property type="molecule type" value="Genomic_DNA"/>
</dbReference>
<dbReference type="Gene3D" id="1.10.530.10">
    <property type="match status" value="1"/>
</dbReference>
<evidence type="ECO:0000313" key="4">
    <source>
        <dbReference type="EMBL" id="GGA58682.1"/>
    </source>
</evidence>
<dbReference type="PANTHER" id="PTHR30163:SF8">
    <property type="entry name" value="LYTIC MUREIN TRANSGLYCOSYLASE"/>
    <property type="match status" value="1"/>
</dbReference>
<keyword evidence="5" id="KW-1185">Reference proteome</keyword>
<evidence type="ECO:0000259" key="3">
    <source>
        <dbReference type="Pfam" id="PF13406"/>
    </source>
</evidence>
<dbReference type="GO" id="GO:0009253">
    <property type="term" value="P:peptidoglycan catabolic process"/>
    <property type="evidence" value="ECO:0007669"/>
    <property type="project" value="TreeGrafter"/>
</dbReference>